<name>A0A381ZKR0_9ZZZZ</name>
<dbReference type="AlphaFoldDB" id="A0A381ZKR0"/>
<proteinExistence type="predicted"/>
<evidence type="ECO:0000313" key="1">
    <source>
        <dbReference type="EMBL" id="SVA89422.1"/>
    </source>
</evidence>
<protein>
    <submittedName>
        <fullName evidence="1">Uncharacterized protein</fullName>
    </submittedName>
</protein>
<reference evidence="1" key="1">
    <citation type="submission" date="2018-05" db="EMBL/GenBank/DDBJ databases">
        <authorList>
            <person name="Lanie J.A."/>
            <person name="Ng W.-L."/>
            <person name="Kazmierczak K.M."/>
            <person name="Andrzejewski T.M."/>
            <person name="Davidsen T.M."/>
            <person name="Wayne K.J."/>
            <person name="Tettelin H."/>
            <person name="Glass J.I."/>
            <person name="Rusch D."/>
            <person name="Podicherti R."/>
            <person name="Tsui H.-C.T."/>
            <person name="Winkler M.E."/>
        </authorList>
    </citation>
    <scope>NUCLEOTIDE SEQUENCE</scope>
</reference>
<sequence>MKAFTRLFIVAALVSPAFHSLAGGF</sequence>
<accession>A0A381ZKR0</accession>
<dbReference type="EMBL" id="UINC01021580">
    <property type="protein sequence ID" value="SVA89422.1"/>
    <property type="molecule type" value="Genomic_DNA"/>
</dbReference>
<organism evidence="1">
    <name type="scientific">marine metagenome</name>
    <dbReference type="NCBI Taxonomy" id="408172"/>
    <lineage>
        <taxon>unclassified sequences</taxon>
        <taxon>metagenomes</taxon>
        <taxon>ecological metagenomes</taxon>
    </lineage>
</organism>
<feature type="non-terminal residue" evidence="1">
    <location>
        <position position="25"/>
    </location>
</feature>
<gene>
    <name evidence="1" type="ORF">METZ01_LOCUS142276</name>
</gene>